<dbReference type="RefSeq" id="WP_377254170.1">
    <property type="nucleotide sequence ID" value="NZ_JBHLUH010000052.1"/>
</dbReference>
<keyword evidence="4" id="KW-1185">Reference proteome</keyword>
<dbReference type="InterPro" id="IPR043519">
    <property type="entry name" value="NT_sf"/>
</dbReference>
<keyword evidence="1" id="KW-0051">Antiviral defense</keyword>
<reference evidence="3 4" key="1">
    <citation type="submission" date="2024-09" db="EMBL/GenBank/DDBJ databases">
        <authorList>
            <person name="Sun Q."/>
            <person name="Mori K."/>
        </authorList>
    </citation>
    <scope>NUCLEOTIDE SEQUENCE [LARGE SCALE GENOMIC DNA]</scope>
    <source>
        <strain evidence="3 4">TBRC 3947</strain>
    </source>
</reference>
<dbReference type="CDD" id="cd05400">
    <property type="entry name" value="NT_2-5OAS_ClassI-CCAase"/>
    <property type="match status" value="1"/>
</dbReference>
<gene>
    <name evidence="3" type="ORF">ACFFIA_24510</name>
</gene>
<evidence type="ECO:0000313" key="4">
    <source>
        <dbReference type="Proteomes" id="UP001589867"/>
    </source>
</evidence>
<sequence>MAPRTVARAFDEFDENLNLDPQERRKAQTRHQEITDCLTDAGIAASTFLQGSFARKTMRKPLKDVDMVILLAEVHRPAWGGDGVGGPAAAMSAIQIAVTARFPGARFDGEDTPAHALQVSFPDCTFTFDLVPAFADPDGGEDIFIADREQDQWEWSNTRTLNRVISQRNQATLGVFVHQVRMGKEYKANEPLLDELCGLAVESLTYAVIFKKMPHDRALLALFAHAATAVLGKVLDPTGVDDLAAEWTPAQRATYSQAFNRAAARAREAVALAADGEHAAAIDIWHSLLGESFPEPAAQTSSQALAGLVGGSITSTGRAVTSQRAAQPNRPGRSWGSR</sequence>
<comment type="caution">
    <text evidence="3">The sequence shown here is derived from an EMBL/GenBank/DDBJ whole genome shotgun (WGS) entry which is preliminary data.</text>
</comment>
<proteinExistence type="predicted"/>
<evidence type="ECO:0000256" key="1">
    <source>
        <dbReference type="ARBA" id="ARBA00023118"/>
    </source>
</evidence>
<dbReference type="Gene3D" id="3.30.460.10">
    <property type="entry name" value="Beta Polymerase, domain 2"/>
    <property type="match status" value="1"/>
</dbReference>
<dbReference type="Pfam" id="PF18144">
    <property type="entry name" value="SMODS"/>
    <property type="match status" value="1"/>
</dbReference>
<evidence type="ECO:0000256" key="2">
    <source>
        <dbReference type="SAM" id="MobiDB-lite"/>
    </source>
</evidence>
<organism evidence="3 4">
    <name type="scientific">Phytohabitans kaempferiae</name>
    <dbReference type="NCBI Taxonomy" id="1620943"/>
    <lineage>
        <taxon>Bacteria</taxon>
        <taxon>Bacillati</taxon>
        <taxon>Actinomycetota</taxon>
        <taxon>Actinomycetes</taxon>
        <taxon>Micromonosporales</taxon>
        <taxon>Micromonosporaceae</taxon>
    </lineage>
</organism>
<dbReference type="Proteomes" id="UP001589867">
    <property type="component" value="Unassembled WGS sequence"/>
</dbReference>
<evidence type="ECO:0000313" key="3">
    <source>
        <dbReference type="EMBL" id="MFC0530831.1"/>
    </source>
</evidence>
<feature type="compositionally biased region" description="Polar residues" evidence="2">
    <location>
        <begin position="316"/>
        <end position="326"/>
    </location>
</feature>
<protein>
    <recommendedName>
        <fullName evidence="5">Nucleotidyltransferase</fullName>
    </recommendedName>
</protein>
<dbReference type="SUPFAM" id="SSF81301">
    <property type="entry name" value="Nucleotidyltransferase"/>
    <property type="match status" value="1"/>
</dbReference>
<accession>A0ABV6M7Z5</accession>
<dbReference type="InterPro" id="IPR006116">
    <property type="entry name" value="NT_2-5OAS_ClassI-CCAase"/>
</dbReference>
<name>A0ABV6M7Z5_9ACTN</name>
<feature type="region of interest" description="Disordered" evidence="2">
    <location>
        <begin position="316"/>
        <end position="338"/>
    </location>
</feature>
<evidence type="ECO:0008006" key="5">
    <source>
        <dbReference type="Google" id="ProtNLM"/>
    </source>
</evidence>
<dbReference type="EMBL" id="JBHLUH010000052">
    <property type="protein sequence ID" value="MFC0530831.1"/>
    <property type="molecule type" value="Genomic_DNA"/>
</dbReference>